<feature type="region of interest" description="Disordered" evidence="3">
    <location>
        <begin position="1126"/>
        <end position="1201"/>
    </location>
</feature>
<feature type="compositionally biased region" description="Polar residues" evidence="3">
    <location>
        <begin position="492"/>
        <end position="506"/>
    </location>
</feature>
<dbReference type="Proteomes" id="UP000438429">
    <property type="component" value="Unassembled WGS sequence"/>
</dbReference>
<feature type="region of interest" description="Disordered" evidence="3">
    <location>
        <begin position="468"/>
        <end position="533"/>
    </location>
</feature>
<organism evidence="4 5">
    <name type="scientific">Scophthalmus maximus</name>
    <name type="common">Turbot</name>
    <name type="synonym">Psetta maxima</name>
    <dbReference type="NCBI Taxonomy" id="52904"/>
    <lineage>
        <taxon>Eukaryota</taxon>
        <taxon>Metazoa</taxon>
        <taxon>Chordata</taxon>
        <taxon>Craniata</taxon>
        <taxon>Vertebrata</taxon>
        <taxon>Euteleostomi</taxon>
        <taxon>Actinopterygii</taxon>
        <taxon>Neopterygii</taxon>
        <taxon>Teleostei</taxon>
        <taxon>Neoteleostei</taxon>
        <taxon>Acanthomorphata</taxon>
        <taxon>Carangaria</taxon>
        <taxon>Pleuronectiformes</taxon>
        <taxon>Pleuronectoidei</taxon>
        <taxon>Scophthalmidae</taxon>
        <taxon>Scophthalmus</taxon>
    </lineage>
</organism>
<feature type="compositionally biased region" description="Basic and acidic residues" evidence="3">
    <location>
        <begin position="365"/>
        <end position="375"/>
    </location>
</feature>
<evidence type="ECO:0000256" key="2">
    <source>
        <dbReference type="ARBA" id="ARBA00023054"/>
    </source>
</evidence>
<evidence type="ECO:0000313" key="5">
    <source>
        <dbReference type="Proteomes" id="UP000438429"/>
    </source>
</evidence>
<name>A0A6A4S4F3_SCOMX</name>
<sequence>MVSRLPKFGGRSSTTGANPLSNGSTRPTTPTQDGMTTPPGTQQNGLIRASPFNLKWKRDDGKTLPSPSSPLDRDEDKAQTQRPSLAKEVKNESPGTPKIRRSGTLMVAVSSPKAIPKQSSKMSPKVGPKLGQSQLNGGTKIAHTGSSIPAQTGSDSRLVRPRLGSSTPRSSSQDSLSSDSLKTLALDNMVRSNSFTHFKQIPSPTTQPMTRSFSFNRAVELAKPLANTQLRPPRSTFLKPPQLSNGRVGLGLGGLNGSLGGSGGLDGGLGGLHQYSRTPPTVSSLPTSSIPSAPTTPSALKKPLFPSCVLTKSLGSNGGPLGYRLVRSVQAKQQKPLFPGRVKGDMRPSTAHECGELLDIEPNDEAEKADSHSDSDGSSGDGGGSCALRQSLGPAAVETLEDMSLSSASSLDRGETSEEFLDDFESTGDVLSDGDMPDNRKADTTTQTRLHSFLNDTIDWDSIEIEGNKEDSPMEDSQGPLVFSPEQGDVPQASSVELSPSNSSGGTYMWDEEGLEPLGRPGTHPLDSYDDSELNSMDILNNLDPRGTGELDDDDLMLDVDLPDDGLHDVDRMSQAERSGRAGRQGQRRKHYHWSGPDHFLSDGRAHVFQHYEGLKSPRISSRPPPSEARQHGCTATLDGLKLEHMTDDCSSLKNQLLRLRTLLQAAPGRQVRCQCHHQRAPSSLRQGDRPMDKRTQHRYDKATQTYWRPASQAFSTSSPAVLQLFSSCSPPVLYQFSTSSPPVLHQFSTSSPPVLHQFSTSSPPVLHQFSTSSPPVLHQFSTSSPPVLHQFSTSSPPVLHQFSTSSPPVLHQFSTSSPPVLHQFSTSSPPVLHQFSTSSPPVLHQFSTSSPPVLHQFSTSSPPVLHQFSTSSPPVLHQFSTSSPPVLHQFSTSSPPVLHQFSTSSPPVLHQFSTSSPPVLHQFSTSSPPVLHQFSTSSPPVLHQFSTSSPPVLHQFSTSSPPVLHQFSTSSPPVLHQFSTSSPPVLHQFSTSSPPVLHQFSTSSPPVLHQFSTSSPPVLHQFSTSSPPVLHQFSTSSPPVLHQFSTSSPPVLHQFSTSSPPVLHQFSTSSPPVLYQFSSFSQADPQILQPFNPCLNEHLRQGRIVKTPPTEAPSDLSGDADCRHEGLMTDETGPAYPDKRNHLLSNRQHWPDSGAPRGVTARDGPTSAAPSAEQHEGRAPTGMLQNSVTPGPAGPTCPRLLQPPRLHKRVSLPALKPGGAGGFASLKLGSSLGPLANRTKQLPPPSRGLPCFNAGPQLQAPSLRRTSLLQPRRATDPCRDLRCTNSTLDEPDQGMLKDPGSDKILICLSRSCLPKPKIP</sequence>
<accession>A0A6A4S4F3</accession>
<feature type="compositionally biased region" description="Polar residues" evidence="3">
    <location>
        <begin position="144"/>
        <end position="155"/>
    </location>
</feature>
<dbReference type="InterPro" id="IPR029627">
    <property type="entry name" value="CCSER"/>
</dbReference>
<dbReference type="EMBL" id="VEVO01000018">
    <property type="protein sequence ID" value="KAF0027058.1"/>
    <property type="molecule type" value="Genomic_DNA"/>
</dbReference>
<protein>
    <recommendedName>
        <fullName evidence="6">Serine-rich coiled-coil domain-containing protein 2-like</fullName>
    </recommendedName>
</protein>
<dbReference type="PANTHER" id="PTHR22461">
    <property type="entry name" value="SERINE-RICH COILED-COIL DOMAIN-CONTAINING PROTEIN 2-RELATED"/>
    <property type="match status" value="1"/>
</dbReference>
<comment type="similarity">
    <text evidence="1">Belongs to the CCSER family.</text>
</comment>
<feature type="region of interest" description="Disordered" evidence="3">
    <location>
        <begin position="364"/>
        <end position="389"/>
    </location>
</feature>
<evidence type="ECO:0000256" key="3">
    <source>
        <dbReference type="SAM" id="MobiDB-lite"/>
    </source>
</evidence>
<feature type="region of interest" description="Disordered" evidence="3">
    <location>
        <begin position="426"/>
        <end position="447"/>
    </location>
</feature>
<reference evidence="4 5" key="1">
    <citation type="submission" date="2019-06" db="EMBL/GenBank/DDBJ databases">
        <title>Draft genomes of female and male turbot (Scophthalmus maximus).</title>
        <authorList>
            <person name="Xu H."/>
            <person name="Xu X.-W."/>
            <person name="Shao C."/>
            <person name="Chen S."/>
        </authorList>
    </citation>
    <scope>NUCLEOTIDE SEQUENCE [LARGE SCALE GENOMIC DNA]</scope>
    <source>
        <strain evidence="4">Ysfricsl-2016a</strain>
        <tissue evidence="4">Blood</tissue>
    </source>
</reference>
<gene>
    <name evidence="4" type="ORF">F2P81_019799</name>
</gene>
<feature type="compositionally biased region" description="Polar residues" evidence="3">
    <location>
        <begin position="11"/>
        <end position="45"/>
    </location>
</feature>
<keyword evidence="2" id="KW-0175">Coiled coil</keyword>
<proteinExistence type="inferred from homology"/>
<comment type="caution">
    <text evidence="4">The sequence shown here is derived from an EMBL/GenBank/DDBJ whole genome shotgun (WGS) entry which is preliminary data.</text>
</comment>
<feature type="compositionally biased region" description="Low complexity" evidence="3">
    <location>
        <begin position="165"/>
        <end position="180"/>
    </location>
</feature>
<evidence type="ECO:0000256" key="1">
    <source>
        <dbReference type="ARBA" id="ARBA00010949"/>
    </source>
</evidence>
<evidence type="ECO:0000313" key="4">
    <source>
        <dbReference type="EMBL" id="KAF0027058.1"/>
    </source>
</evidence>
<feature type="region of interest" description="Disordered" evidence="3">
    <location>
        <begin position="1"/>
        <end position="180"/>
    </location>
</feature>
<dbReference type="PANTHER" id="PTHR22461:SF2">
    <property type="entry name" value="SERINE-RICH COILED-COIL DOMAIN-CONTAINING PROTEIN 2"/>
    <property type="match status" value="1"/>
</dbReference>
<evidence type="ECO:0008006" key="6">
    <source>
        <dbReference type="Google" id="ProtNLM"/>
    </source>
</evidence>
<dbReference type="GO" id="GO:0001578">
    <property type="term" value="P:microtubule bundle formation"/>
    <property type="evidence" value="ECO:0007669"/>
    <property type="project" value="TreeGrafter"/>
</dbReference>
<feature type="compositionally biased region" description="Basic and acidic residues" evidence="3">
    <location>
        <begin position="71"/>
        <end position="91"/>
    </location>
</feature>
<feature type="region of interest" description="Disordered" evidence="3">
    <location>
        <begin position="279"/>
        <end position="298"/>
    </location>
</feature>
<dbReference type="GO" id="GO:0008017">
    <property type="term" value="F:microtubule binding"/>
    <property type="evidence" value="ECO:0007669"/>
    <property type="project" value="TreeGrafter"/>
</dbReference>
<dbReference type="GO" id="GO:0015630">
    <property type="term" value="C:microtubule cytoskeleton"/>
    <property type="evidence" value="ECO:0007669"/>
    <property type="project" value="TreeGrafter"/>
</dbReference>